<feature type="compositionally biased region" description="Pro residues" evidence="1">
    <location>
        <begin position="23"/>
        <end position="33"/>
    </location>
</feature>
<keyword evidence="3" id="KW-1185">Reference proteome</keyword>
<dbReference type="AlphaFoldDB" id="A0A5F7ZXP4"/>
<proteinExistence type="predicted"/>
<evidence type="ECO:0000313" key="3">
    <source>
        <dbReference type="Proteomes" id="UP000006718"/>
    </source>
</evidence>
<reference evidence="2" key="3">
    <citation type="submission" date="2025-08" db="UniProtKB">
        <authorList>
            <consortium name="Ensembl"/>
        </authorList>
    </citation>
    <scope>IDENTIFICATION</scope>
    <source>
        <strain evidence="2">17573</strain>
    </source>
</reference>
<dbReference type="Ensembl" id="ENSMMUT00000083730.1">
    <property type="protein sequence ID" value="ENSMMUP00000069412.1"/>
    <property type="gene ID" value="ENSMMUG00000053397.1"/>
</dbReference>
<reference evidence="3" key="1">
    <citation type="journal article" date="2007" name="Science">
        <title>Evolutionary and biomedical insights from the rhesus macaque genome.</title>
        <authorList>
            <person name="Gibbs R.A."/>
            <person name="Rogers J."/>
            <person name="Katze M.G."/>
            <person name="Bumgarner R."/>
            <person name="Weinstock G.M."/>
            <person name="Mardis E.R."/>
            <person name="Remington K.A."/>
            <person name="Strausberg R.L."/>
            <person name="Venter J.C."/>
            <person name="Wilson R.K."/>
            <person name="Batzer M.A."/>
            <person name="Bustamante C.D."/>
            <person name="Eichler E.E."/>
            <person name="Hahn M.W."/>
            <person name="Hardison R.C."/>
            <person name="Makova K.D."/>
            <person name="Miller W."/>
            <person name="Milosavljevic A."/>
            <person name="Palermo R.E."/>
            <person name="Siepel A."/>
            <person name="Sikela J.M."/>
            <person name="Attaway T."/>
            <person name="Bell S."/>
            <person name="Bernard K.E."/>
            <person name="Buhay C.J."/>
            <person name="Chandrabose M.N."/>
            <person name="Dao M."/>
            <person name="Davis C."/>
            <person name="Delehaunty K.D."/>
            <person name="Ding Y."/>
            <person name="Dinh H.H."/>
            <person name="Dugan-Rocha S."/>
            <person name="Fulton L.A."/>
            <person name="Gabisi R.A."/>
            <person name="Garner T.T."/>
            <person name="Godfrey J."/>
            <person name="Hawes A.C."/>
            <person name="Hernandez J."/>
            <person name="Hines S."/>
            <person name="Holder M."/>
            <person name="Hume J."/>
            <person name="Jhangiani S.N."/>
            <person name="Joshi V."/>
            <person name="Khan Z.M."/>
            <person name="Kirkness E.F."/>
            <person name="Cree A."/>
            <person name="Fowler R.G."/>
            <person name="Lee S."/>
            <person name="Lewis L.R."/>
            <person name="Li Z."/>
            <person name="Liu Y.-S."/>
            <person name="Moore S.M."/>
            <person name="Muzny D."/>
            <person name="Nazareth L.V."/>
            <person name="Ngo D.N."/>
            <person name="Okwuonu G.O."/>
            <person name="Pai G."/>
            <person name="Parker D."/>
            <person name="Paul H.A."/>
            <person name="Pfannkoch C."/>
            <person name="Pohl C.S."/>
            <person name="Rogers Y.-H.C."/>
            <person name="Ruiz S.J."/>
            <person name="Sabo A."/>
            <person name="Santibanez J."/>
            <person name="Schneider B.W."/>
            <person name="Smith S.M."/>
            <person name="Sodergren E."/>
            <person name="Svatek A.F."/>
            <person name="Utterback T.R."/>
            <person name="Vattathil S."/>
            <person name="Warren W."/>
            <person name="White C.S."/>
            <person name="Chinwalla A.T."/>
            <person name="Feng Y."/>
            <person name="Halpern A.L."/>
            <person name="Hillier L.W."/>
            <person name="Huang X."/>
            <person name="Minx P."/>
            <person name="Nelson J.O."/>
            <person name="Pepin K.H."/>
            <person name="Qin X."/>
            <person name="Sutton G.G."/>
            <person name="Venter E."/>
            <person name="Walenz B.P."/>
            <person name="Wallis J.W."/>
            <person name="Worley K.C."/>
            <person name="Yang S.-P."/>
            <person name="Jones S.M."/>
            <person name="Marra M.A."/>
            <person name="Rocchi M."/>
            <person name="Schein J.E."/>
            <person name="Baertsch R."/>
            <person name="Clarke L."/>
            <person name="Csuros M."/>
            <person name="Glasscock J."/>
            <person name="Harris R.A."/>
            <person name="Havlak P."/>
            <person name="Jackson A.R."/>
            <person name="Jiang H."/>
            <person name="Liu Y."/>
            <person name="Messina D.N."/>
            <person name="Shen Y."/>
            <person name="Song H.X.-Z."/>
            <person name="Wylie T."/>
            <person name="Zhang L."/>
            <person name="Birney E."/>
            <person name="Han K."/>
            <person name="Konkel M.K."/>
            <person name="Lee J."/>
            <person name="Smit A.F.A."/>
            <person name="Ullmer B."/>
            <person name="Wang H."/>
            <person name="Xing J."/>
            <person name="Burhans R."/>
            <person name="Cheng Z."/>
            <person name="Karro J.E."/>
            <person name="Ma J."/>
            <person name="Raney B."/>
            <person name="She X."/>
            <person name="Cox M.J."/>
            <person name="Demuth J.P."/>
            <person name="Dumas L.J."/>
            <person name="Han S.-G."/>
            <person name="Hopkins J."/>
            <person name="Karimpour-Fard A."/>
            <person name="Kim Y.H."/>
            <person name="Pollack J.R."/>
            <person name="Vinar T."/>
            <person name="Addo-Quaye C."/>
            <person name="Degenhardt J."/>
            <person name="Denby A."/>
            <person name="Hubisz M.J."/>
            <person name="Indap A."/>
            <person name="Kosiol C."/>
            <person name="Lahn B.T."/>
            <person name="Lawson H.A."/>
            <person name="Marklein A."/>
            <person name="Nielsen R."/>
            <person name="Vallender E.J."/>
            <person name="Clark A.G."/>
            <person name="Ferguson B."/>
            <person name="Hernandez R.D."/>
            <person name="Hirani K."/>
            <person name="Kehrer-Sawatzki H."/>
            <person name="Kolb J."/>
            <person name="Patil S."/>
            <person name="Pu L.-L."/>
            <person name="Ren Y."/>
            <person name="Smith D.G."/>
            <person name="Wheeler D.A."/>
            <person name="Schenck I."/>
            <person name="Ball E.V."/>
            <person name="Chen R."/>
            <person name="Cooper D.N."/>
            <person name="Giardine B."/>
            <person name="Hsu F."/>
            <person name="Kent W.J."/>
            <person name="Lesk A."/>
            <person name="Nelson D.L."/>
            <person name="O'brien W.E."/>
            <person name="Pruefer K."/>
            <person name="Stenson P.D."/>
            <person name="Wallace J.C."/>
            <person name="Ke H."/>
            <person name="Liu X.-M."/>
            <person name="Wang P."/>
            <person name="Xiang A.P."/>
            <person name="Yang F."/>
            <person name="Barber G.P."/>
            <person name="Haussler D."/>
            <person name="Karolchik D."/>
            <person name="Kern A.D."/>
            <person name="Kuhn R.M."/>
            <person name="Smith K.E."/>
            <person name="Zwieg A.S."/>
        </authorList>
    </citation>
    <scope>NUCLEOTIDE SEQUENCE [LARGE SCALE GENOMIC DNA]</scope>
    <source>
        <strain evidence="3">17573</strain>
    </source>
</reference>
<dbReference type="VEuPathDB" id="HostDB:ENSMMUG00000053397"/>
<evidence type="ECO:0000313" key="2">
    <source>
        <dbReference type="Ensembl" id="ENSMMUP00000069412.1"/>
    </source>
</evidence>
<evidence type="ECO:0000256" key="1">
    <source>
        <dbReference type="SAM" id="MobiDB-lite"/>
    </source>
</evidence>
<name>A0A5F7ZXP4_MACMU</name>
<reference evidence="2" key="4">
    <citation type="submission" date="2025-09" db="UniProtKB">
        <authorList>
            <consortium name="Ensembl"/>
        </authorList>
    </citation>
    <scope>IDENTIFICATION</scope>
    <source>
        <strain evidence="2">17573</strain>
    </source>
</reference>
<organism evidence="2 3">
    <name type="scientific">Macaca mulatta</name>
    <name type="common">Rhesus macaque</name>
    <dbReference type="NCBI Taxonomy" id="9544"/>
    <lineage>
        <taxon>Eukaryota</taxon>
        <taxon>Metazoa</taxon>
        <taxon>Chordata</taxon>
        <taxon>Craniata</taxon>
        <taxon>Vertebrata</taxon>
        <taxon>Euteleostomi</taxon>
        <taxon>Mammalia</taxon>
        <taxon>Eutheria</taxon>
        <taxon>Euarchontoglires</taxon>
        <taxon>Primates</taxon>
        <taxon>Haplorrhini</taxon>
        <taxon>Catarrhini</taxon>
        <taxon>Cercopithecidae</taxon>
        <taxon>Cercopithecinae</taxon>
        <taxon>Macaca</taxon>
    </lineage>
</organism>
<dbReference type="GeneTree" id="ENSGT00910000146895"/>
<protein>
    <submittedName>
        <fullName evidence="2">Uncharacterized protein</fullName>
    </submittedName>
</protein>
<feature type="region of interest" description="Disordered" evidence="1">
    <location>
        <begin position="1"/>
        <end position="35"/>
    </location>
</feature>
<sequence length="132" mass="13881">MPGGIQREIPTKWSLEGGTPLSPHRPAPLPSPSQGPVLQGVGGLVLKVRGGCQGWGHFLTSCGSAPLRLLQQLSQGCLLGSVWLAPGQFQMSHQALAFRRLQGVPPGRAVLPPEATMEVPLCHLGKQELLGA</sequence>
<dbReference type="Proteomes" id="UP000006718">
    <property type="component" value="Chromosome 16"/>
</dbReference>
<dbReference type="Bgee" id="ENSMMUG00000053397">
    <property type="expression patterns" value="Expressed in prefrontal cortex and 3 other cell types or tissues"/>
</dbReference>
<reference evidence="2" key="2">
    <citation type="submission" date="2019-01" db="EMBL/GenBank/DDBJ databases">
        <authorList>
            <person name="Graves T."/>
            <person name="Eichler E.E."/>
            <person name="Wilson R.K."/>
        </authorList>
    </citation>
    <scope>NUCLEOTIDE SEQUENCE [LARGE SCALE GENOMIC DNA]</scope>
    <source>
        <strain evidence="2">17573</strain>
    </source>
</reference>
<accession>A0A5F7ZXP4</accession>
<dbReference type="InParanoid" id="A0A5F7ZXP4"/>